<dbReference type="STRING" id="161355.PS9374_03545"/>
<dbReference type="Pfam" id="PF05331">
    <property type="entry name" value="DUF742"/>
    <property type="match status" value="1"/>
</dbReference>
<gene>
    <name evidence="1" type="ORF">PS9374_03545</name>
</gene>
<dbReference type="EMBL" id="BDCX01000008">
    <property type="protein sequence ID" value="GAT67885.1"/>
    <property type="molecule type" value="Genomic_DNA"/>
</dbReference>
<dbReference type="PANTHER" id="PTHR36221">
    <property type="entry name" value="DUF742 DOMAIN-CONTAINING PROTEIN"/>
    <property type="match status" value="1"/>
</dbReference>
<dbReference type="AlphaFoldDB" id="A0A161LLJ5"/>
<proteinExistence type="predicted"/>
<dbReference type="PANTHER" id="PTHR36221:SF1">
    <property type="entry name" value="DUF742 DOMAIN-CONTAINING PROTEIN"/>
    <property type="match status" value="1"/>
</dbReference>
<name>A0A161LLJ5_9ACTN</name>
<dbReference type="RefSeq" id="WP_231647417.1">
    <property type="nucleotide sequence ID" value="NZ_BDCX01000008.1"/>
</dbReference>
<reference evidence="1 2" key="1">
    <citation type="journal article" date="2016" name="Genome Announc.">
        <title>Draft Genome Sequence of Planomonospora sphaerica JCM9374, a Rare Actinomycete.</title>
        <authorList>
            <person name="Dohra H."/>
            <person name="Suzuki T."/>
            <person name="Inoue Y."/>
            <person name="Kodani S."/>
        </authorList>
    </citation>
    <scope>NUCLEOTIDE SEQUENCE [LARGE SCALE GENOMIC DNA]</scope>
    <source>
        <strain evidence="1 2">JCM 9374</strain>
    </source>
</reference>
<evidence type="ECO:0000313" key="2">
    <source>
        <dbReference type="Proteomes" id="UP000077701"/>
    </source>
</evidence>
<reference evidence="2" key="2">
    <citation type="submission" date="2016-04" db="EMBL/GenBank/DDBJ databases">
        <title>Planomonospora sphaerica JCM9374 whole genome shotgun sequence.</title>
        <authorList>
            <person name="Suzuki T."/>
            <person name="Dohra H."/>
            <person name="Kodani S."/>
        </authorList>
    </citation>
    <scope>NUCLEOTIDE SEQUENCE [LARGE SCALE GENOMIC DNA]</scope>
    <source>
        <strain evidence="2">JCM 9374</strain>
    </source>
</reference>
<protein>
    <submittedName>
        <fullName evidence="1">Multi-component regulatory system-2</fullName>
    </submittedName>
</protein>
<comment type="caution">
    <text evidence="1">The sequence shown here is derived from an EMBL/GenBank/DDBJ whole genome shotgun (WGS) entry which is preliminary data.</text>
</comment>
<keyword evidence="2" id="KW-1185">Reference proteome</keyword>
<dbReference type="Proteomes" id="UP000077701">
    <property type="component" value="Unassembled WGS sequence"/>
</dbReference>
<accession>A0A161LLJ5</accession>
<dbReference type="InterPro" id="IPR007995">
    <property type="entry name" value="DUF742"/>
</dbReference>
<organism evidence="1 2">
    <name type="scientific">Planomonospora sphaerica</name>
    <dbReference type="NCBI Taxonomy" id="161355"/>
    <lineage>
        <taxon>Bacteria</taxon>
        <taxon>Bacillati</taxon>
        <taxon>Actinomycetota</taxon>
        <taxon>Actinomycetes</taxon>
        <taxon>Streptosporangiales</taxon>
        <taxon>Streptosporangiaceae</taxon>
        <taxon>Planomonospora</taxon>
    </lineage>
</organism>
<evidence type="ECO:0000313" key="1">
    <source>
        <dbReference type="EMBL" id="GAT67885.1"/>
    </source>
</evidence>
<sequence length="130" mass="13798">MSDQVNDRVNDMEWIDEEAGPVVRPYAMTGGRTIPSSTAFDLMSMVVATGATPSPRAHLSSEHRRLLGLVGRARPIVEVASDAGLPLGVVKVLLGDLLDHGLILVRQPIPAATSPAQSLLLEVINGIRAL</sequence>